<reference evidence="10" key="1">
    <citation type="journal article" date="2012" name="Nature">
        <title>The tomato genome sequence provides insights into fleshy fruit evolution.</title>
        <authorList>
            <consortium name="Tomato Genome Consortium"/>
        </authorList>
    </citation>
    <scope>NUCLEOTIDE SEQUENCE [LARGE SCALE GENOMIC DNA]</scope>
    <source>
        <strain evidence="10">cv. Heinz 1706</strain>
    </source>
</reference>
<dbReference type="PANTHER" id="PTHR22601">
    <property type="entry name" value="ISP4 LIKE PROTEIN"/>
    <property type="match status" value="1"/>
</dbReference>
<evidence type="ECO:0000313" key="11">
    <source>
        <dbReference type="Proteomes" id="UP000004994"/>
    </source>
</evidence>
<dbReference type="GO" id="GO:0015031">
    <property type="term" value="P:protein transport"/>
    <property type="evidence" value="ECO:0007669"/>
    <property type="project" value="UniProtKB-KW"/>
</dbReference>
<keyword evidence="11" id="KW-1185">Reference proteome</keyword>
<evidence type="ECO:0000256" key="9">
    <source>
        <dbReference type="SAM" id="Phobius"/>
    </source>
</evidence>
<dbReference type="EnsemblPlants" id="Solyc01g056530.2.1">
    <property type="protein sequence ID" value="Solyc01g056530.2.1"/>
    <property type="gene ID" value="Solyc01g056530.2"/>
</dbReference>
<comment type="similarity">
    <text evidence="2">Belongs to the oligopeptide OPT transporter (TC 2.A.67.1) family.</text>
</comment>
<dbReference type="InterPro" id="IPR004648">
    <property type="entry name" value="Oligpept_transpt"/>
</dbReference>
<evidence type="ECO:0000256" key="7">
    <source>
        <dbReference type="ARBA" id="ARBA00022989"/>
    </source>
</evidence>
<feature type="transmembrane region" description="Helical" evidence="9">
    <location>
        <begin position="184"/>
        <end position="207"/>
    </location>
</feature>
<evidence type="ECO:0000256" key="6">
    <source>
        <dbReference type="ARBA" id="ARBA00022927"/>
    </source>
</evidence>
<comment type="subcellular location">
    <subcellularLocation>
        <location evidence="1">Membrane</location>
        <topology evidence="1">Multi-pass membrane protein</topology>
    </subcellularLocation>
</comment>
<dbReference type="PaxDb" id="4081-Solyc01g056530.1.1"/>
<sequence>MRVSFSMHITVYLQLQKLLLSPTLFQPSIVTLRICSYLYQNLSKGSAIDLFATANIAVGYFLIMYVVTPLMYWFNVYKARNSPIFSDEKYDHEGRLYLSIVLLLTYGFSFACLTATVVHVFLFHGWDLWHLSKSALQEKKMDVHTKLMRKYKQVPKWWFMIILRINIIATVFVCEYYKNQLQLPWWGVLLACCLAFFFTLPIGVIAVTTNQTPGLNVITEYIILSTSSKMERQ</sequence>
<dbReference type="Proteomes" id="UP000004994">
    <property type="component" value="Chromosome 1"/>
</dbReference>
<keyword evidence="7 9" id="KW-1133">Transmembrane helix</keyword>
<evidence type="ECO:0000256" key="3">
    <source>
        <dbReference type="ARBA" id="ARBA00022448"/>
    </source>
</evidence>
<feature type="transmembrane region" description="Helical" evidence="9">
    <location>
        <begin position="51"/>
        <end position="75"/>
    </location>
</feature>
<proteinExistence type="inferred from homology"/>
<name>A0A3Q7EX43_SOLLC</name>
<keyword evidence="5" id="KW-0571">Peptide transport</keyword>
<dbReference type="InParanoid" id="A0A3Q7EX43"/>
<dbReference type="Pfam" id="PF03169">
    <property type="entry name" value="OPT"/>
    <property type="match status" value="1"/>
</dbReference>
<dbReference type="OMA" id="SSKMERQ"/>
<keyword evidence="3" id="KW-0813">Transport</keyword>
<dbReference type="Gramene" id="Solyc01g056530.2.1">
    <property type="protein sequence ID" value="Solyc01g056530.2.1"/>
    <property type="gene ID" value="Solyc01g056530.2"/>
</dbReference>
<feature type="transmembrane region" description="Helical" evidence="9">
    <location>
        <begin position="96"/>
        <end position="122"/>
    </location>
</feature>
<evidence type="ECO:0000256" key="4">
    <source>
        <dbReference type="ARBA" id="ARBA00022692"/>
    </source>
</evidence>
<organism evidence="10">
    <name type="scientific">Solanum lycopersicum</name>
    <name type="common">Tomato</name>
    <name type="synonym">Lycopersicon esculentum</name>
    <dbReference type="NCBI Taxonomy" id="4081"/>
    <lineage>
        <taxon>Eukaryota</taxon>
        <taxon>Viridiplantae</taxon>
        <taxon>Streptophyta</taxon>
        <taxon>Embryophyta</taxon>
        <taxon>Tracheophyta</taxon>
        <taxon>Spermatophyta</taxon>
        <taxon>Magnoliopsida</taxon>
        <taxon>eudicotyledons</taxon>
        <taxon>Gunneridae</taxon>
        <taxon>Pentapetalae</taxon>
        <taxon>asterids</taxon>
        <taxon>lamiids</taxon>
        <taxon>Solanales</taxon>
        <taxon>Solanaceae</taxon>
        <taxon>Solanoideae</taxon>
        <taxon>Solaneae</taxon>
        <taxon>Solanum</taxon>
        <taxon>Solanum subgen. Lycopersicon</taxon>
    </lineage>
</organism>
<keyword evidence="6" id="KW-0653">Protein transport</keyword>
<evidence type="ECO:0000256" key="2">
    <source>
        <dbReference type="ARBA" id="ARBA00005484"/>
    </source>
</evidence>
<evidence type="ECO:0000256" key="5">
    <source>
        <dbReference type="ARBA" id="ARBA00022856"/>
    </source>
</evidence>
<keyword evidence="8 9" id="KW-0472">Membrane</keyword>
<dbReference type="InterPro" id="IPR004813">
    <property type="entry name" value="OPT"/>
</dbReference>
<protein>
    <submittedName>
        <fullName evidence="10">Uncharacterized protein</fullName>
    </submittedName>
</protein>
<evidence type="ECO:0000256" key="1">
    <source>
        <dbReference type="ARBA" id="ARBA00004141"/>
    </source>
</evidence>
<dbReference type="GO" id="GO:0016020">
    <property type="term" value="C:membrane"/>
    <property type="evidence" value="ECO:0007669"/>
    <property type="project" value="UniProtKB-SubCell"/>
</dbReference>
<evidence type="ECO:0000313" key="10">
    <source>
        <dbReference type="EnsemblPlants" id="Solyc01g056530.2.1"/>
    </source>
</evidence>
<evidence type="ECO:0000256" key="8">
    <source>
        <dbReference type="ARBA" id="ARBA00023136"/>
    </source>
</evidence>
<reference evidence="10" key="2">
    <citation type="submission" date="2019-01" db="UniProtKB">
        <authorList>
            <consortium name="EnsemblPlants"/>
        </authorList>
    </citation>
    <scope>IDENTIFICATION</scope>
    <source>
        <strain evidence="10">cv. Heinz 1706</strain>
    </source>
</reference>
<keyword evidence="4 9" id="KW-0812">Transmembrane</keyword>
<accession>A0A3Q7EX43</accession>
<dbReference type="STRING" id="4081.A0A3Q7EX43"/>
<dbReference type="GO" id="GO:0035673">
    <property type="term" value="F:oligopeptide transmembrane transporter activity"/>
    <property type="evidence" value="ECO:0007669"/>
    <property type="project" value="InterPro"/>
</dbReference>
<feature type="transmembrane region" description="Helical" evidence="9">
    <location>
        <begin position="157"/>
        <end position="177"/>
    </location>
</feature>
<dbReference type="AlphaFoldDB" id="A0A3Q7EX43"/>